<keyword evidence="6" id="KW-1185">Reference proteome</keyword>
<dbReference type="SMART" id="SM00342">
    <property type="entry name" value="HTH_ARAC"/>
    <property type="match status" value="1"/>
</dbReference>
<dbReference type="InterPro" id="IPR014710">
    <property type="entry name" value="RmlC-like_jellyroll"/>
</dbReference>
<evidence type="ECO:0000259" key="4">
    <source>
        <dbReference type="PROSITE" id="PS01124"/>
    </source>
</evidence>
<dbReference type="GO" id="GO:0043565">
    <property type="term" value="F:sequence-specific DNA binding"/>
    <property type="evidence" value="ECO:0007669"/>
    <property type="project" value="InterPro"/>
</dbReference>
<dbReference type="KEGG" id="ppsc:EHS13_31325"/>
<evidence type="ECO:0000256" key="1">
    <source>
        <dbReference type="ARBA" id="ARBA00023015"/>
    </source>
</evidence>
<accession>A0A6B8RRN0</accession>
<name>A0A6B8RRN0_9BACL</name>
<dbReference type="EMBL" id="CP034235">
    <property type="protein sequence ID" value="QGQ99050.1"/>
    <property type="molecule type" value="Genomic_DNA"/>
</dbReference>
<protein>
    <submittedName>
        <fullName evidence="5">AraC family transcriptional regulator</fullName>
    </submittedName>
</protein>
<dbReference type="AlphaFoldDB" id="A0A6B8RRN0"/>
<proteinExistence type="predicted"/>
<dbReference type="Pfam" id="PF12833">
    <property type="entry name" value="HTH_18"/>
    <property type="match status" value="1"/>
</dbReference>
<dbReference type="Pfam" id="PF02311">
    <property type="entry name" value="AraC_binding"/>
    <property type="match status" value="1"/>
</dbReference>
<dbReference type="Proteomes" id="UP000426246">
    <property type="component" value="Chromosome"/>
</dbReference>
<gene>
    <name evidence="5" type="ORF">EHS13_31325</name>
</gene>
<reference evidence="6" key="1">
    <citation type="submission" date="2018-11" db="EMBL/GenBank/DDBJ databases">
        <title>Complete genome sequence of Paenibacillus sp. ML311-T8.</title>
        <authorList>
            <person name="Nam Y.-D."/>
            <person name="Kang J."/>
            <person name="Chung W.-H."/>
            <person name="Park Y.S."/>
        </authorList>
    </citation>
    <scope>NUCLEOTIDE SEQUENCE [LARGE SCALE GENOMIC DNA]</scope>
    <source>
        <strain evidence="6">ML311-T8</strain>
    </source>
</reference>
<dbReference type="InterPro" id="IPR018060">
    <property type="entry name" value="HTH_AraC"/>
</dbReference>
<evidence type="ECO:0000313" key="6">
    <source>
        <dbReference type="Proteomes" id="UP000426246"/>
    </source>
</evidence>
<keyword evidence="3" id="KW-0804">Transcription</keyword>
<dbReference type="SUPFAM" id="SSF46689">
    <property type="entry name" value="Homeodomain-like"/>
    <property type="match status" value="2"/>
</dbReference>
<keyword evidence="2" id="KW-0238">DNA-binding</keyword>
<dbReference type="InterPro" id="IPR003313">
    <property type="entry name" value="AraC-bd"/>
</dbReference>
<dbReference type="RefSeq" id="WP_155704157.1">
    <property type="nucleotide sequence ID" value="NZ_CP034235.1"/>
</dbReference>
<dbReference type="OrthoDB" id="149040at2"/>
<dbReference type="InterPro" id="IPR011051">
    <property type="entry name" value="RmlC_Cupin_sf"/>
</dbReference>
<feature type="domain" description="HTH araC/xylS-type" evidence="4">
    <location>
        <begin position="190"/>
        <end position="288"/>
    </location>
</feature>
<dbReference type="PROSITE" id="PS01124">
    <property type="entry name" value="HTH_ARAC_FAMILY_2"/>
    <property type="match status" value="1"/>
</dbReference>
<dbReference type="CDD" id="cd02208">
    <property type="entry name" value="cupin_RmlC-like"/>
    <property type="match status" value="1"/>
</dbReference>
<dbReference type="PROSITE" id="PS00041">
    <property type="entry name" value="HTH_ARAC_FAMILY_1"/>
    <property type="match status" value="1"/>
</dbReference>
<dbReference type="SUPFAM" id="SSF51182">
    <property type="entry name" value="RmlC-like cupins"/>
    <property type="match status" value="1"/>
</dbReference>
<dbReference type="PANTHER" id="PTHR43280:SF28">
    <property type="entry name" value="HTH-TYPE TRANSCRIPTIONAL ACTIVATOR RHAS"/>
    <property type="match status" value="1"/>
</dbReference>
<dbReference type="InterPro" id="IPR018062">
    <property type="entry name" value="HTH_AraC-typ_CS"/>
</dbReference>
<dbReference type="GO" id="GO:0003700">
    <property type="term" value="F:DNA-binding transcription factor activity"/>
    <property type="evidence" value="ECO:0007669"/>
    <property type="project" value="InterPro"/>
</dbReference>
<keyword evidence="1" id="KW-0805">Transcription regulation</keyword>
<sequence>MFTSKLSQDIEIYLSHYLATISGEQVSFSVHYWGLYPKHLDNPVHKHSCYEVCYVISGEGSYIEEEIEYPLSTGTLFLSRPHLWHQIRSEQGLALAFVAFEVMAASTVTKAVKAFHQLTTTTNFIIRNAENLPSVLLWRALLEQTSRMRLISDDYLKNMAHCLLVSFLEAFVENNVQEINLDMHSIIQVNQIKLMIRDNLERLPLISDLAKHVYISERHLSRLFLEHTGQNITEYIRAERMKLAIGLLKATKESMKGIAEKCGFTTVQYFTKVFSAVTGVSPARYRDNFVENEAKMKNKEK</sequence>
<dbReference type="Gene3D" id="1.10.10.60">
    <property type="entry name" value="Homeodomain-like"/>
    <property type="match status" value="2"/>
</dbReference>
<dbReference type="InterPro" id="IPR009057">
    <property type="entry name" value="Homeodomain-like_sf"/>
</dbReference>
<evidence type="ECO:0000313" key="5">
    <source>
        <dbReference type="EMBL" id="QGQ99050.1"/>
    </source>
</evidence>
<dbReference type="PANTHER" id="PTHR43280">
    <property type="entry name" value="ARAC-FAMILY TRANSCRIPTIONAL REGULATOR"/>
    <property type="match status" value="1"/>
</dbReference>
<organism evidence="5 6">
    <name type="scientific">Paenibacillus psychroresistens</name>
    <dbReference type="NCBI Taxonomy" id="1778678"/>
    <lineage>
        <taxon>Bacteria</taxon>
        <taxon>Bacillati</taxon>
        <taxon>Bacillota</taxon>
        <taxon>Bacilli</taxon>
        <taxon>Bacillales</taxon>
        <taxon>Paenibacillaceae</taxon>
        <taxon>Paenibacillus</taxon>
    </lineage>
</organism>
<evidence type="ECO:0000256" key="3">
    <source>
        <dbReference type="ARBA" id="ARBA00023163"/>
    </source>
</evidence>
<evidence type="ECO:0000256" key="2">
    <source>
        <dbReference type="ARBA" id="ARBA00023125"/>
    </source>
</evidence>
<dbReference type="Gene3D" id="2.60.120.10">
    <property type="entry name" value="Jelly Rolls"/>
    <property type="match status" value="1"/>
</dbReference>